<dbReference type="AlphaFoldDB" id="A0A5M9QPW6"/>
<dbReference type="PANTHER" id="PTHR43681">
    <property type="entry name" value="TRANSMEMBRANE GTPASE FZO"/>
    <property type="match status" value="1"/>
</dbReference>
<dbReference type="Pfam" id="PF00350">
    <property type="entry name" value="Dynamin_N"/>
    <property type="match status" value="1"/>
</dbReference>
<dbReference type="SUPFAM" id="SSF52540">
    <property type="entry name" value="P-loop containing nucleoside triphosphate hydrolases"/>
    <property type="match status" value="1"/>
</dbReference>
<name>A0A5M9QPW6_9HELI</name>
<dbReference type="GO" id="GO:0005524">
    <property type="term" value="F:ATP binding"/>
    <property type="evidence" value="ECO:0007669"/>
    <property type="project" value="UniProtKB-KW"/>
</dbReference>
<dbReference type="InterPro" id="IPR027417">
    <property type="entry name" value="P-loop_NTPase"/>
</dbReference>
<dbReference type="InterPro" id="IPR051943">
    <property type="entry name" value="TRAFAC_Dynamin-like_GTPase"/>
</dbReference>
<evidence type="ECO:0000313" key="3">
    <source>
        <dbReference type="Proteomes" id="UP000323707"/>
    </source>
</evidence>
<dbReference type="Gene3D" id="3.40.50.300">
    <property type="entry name" value="P-loop containing nucleotide triphosphate hydrolases"/>
    <property type="match status" value="1"/>
</dbReference>
<dbReference type="EMBL" id="VXKE01000006">
    <property type="protein sequence ID" value="KAA8710754.1"/>
    <property type="molecule type" value="Genomic_DNA"/>
</dbReference>
<organism evidence="2 3">
    <name type="scientific">Helicobacter canis</name>
    <dbReference type="NCBI Taxonomy" id="29419"/>
    <lineage>
        <taxon>Bacteria</taxon>
        <taxon>Pseudomonadati</taxon>
        <taxon>Campylobacterota</taxon>
        <taxon>Epsilonproteobacteria</taxon>
        <taxon>Campylobacterales</taxon>
        <taxon>Helicobacteraceae</taxon>
        <taxon>Helicobacter</taxon>
    </lineage>
</organism>
<keyword evidence="2" id="KW-0067">ATP-binding</keyword>
<dbReference type="InterPro" id="IPR045063">
    <property type="entry name" value="Dynamin_N"/>
</dbReference>
<evidence type="ECO:0000313" key="2">
    <source>
        <dbReference type="EMBL" id="KAA8710754.1"/>
    </source>
</evidence>
<dbReference type="RefSeq" id="WP_150336868.1">
    <property type="nucleotide sequence ID" value="NZ_JAERIX010000026.1"/>
</dbReference>
<dbReference type="CDD" id="cd09912">
    <property type="entry name" value="DLP_2"/>
    <property type="match status" value="1"/>
</dbReference>
<comment type="caution">
    <text evidence="2">The sequence shown here is derived from an EMBL/GenBank/DDBJ whole genome shotgun (WGS) entry which is preliminary data.</text>
</comment>
<evidence type="ECO:0000259" key="1">
    <source>
        <dbReference type="Pfam" id="PF00350"/>
    </source>
</evidence>
<dbReference type="Proteomes" id="UP000323707">
    <property type="component" value="Unassembled WGS sequence"/>
</dbReference>
<accession>A0A5M9QPW6</accession>
<keyword evidence="2" id="KW-0547">Nucleotide-binding</keyword>
<proteinExistence type="predicted"/>
<sequence>MMKATTPDSKAIDSTNALSIDSPTLLESFIHECLLVDNTNPLHKAIQLTRYALSRTDSLTKQRASTLDTLTRDFDKPITIAIVGQFSSGKSTFLNAIMGRAILPSGITPITSKVCTICYGDTYSLEVIYNDGTSAPKPLEFFHTLDELENLQIREFILRAPVALLRSISLLDTPGFNSQNAIDTETTNAILSRVDGIIWLSLIDNVGKQSEKDIIEAHIKQYVSKSLCVLNQKDRLQDEKEVQTSLDYARSAFSGSFSEVIAISAKQALKAIQAHQEQPTTPLESSQLYAHSNFQAVLEFITAQLTSNAKELKSSKILHTLGEILALSIAEIEQAQSTTKAYLQTIECFDSTLRFNALKSGLEKQFSAFFTRYDNALENLAQYIFSQLESSEFSLPITSKNLLGMRTQQMQAYQATIIPKDTLISKLHSQENRFLPEFRTLGLQIGAFGKELGSFLDSELEALKQAGCELWADSTPALQHTLQTLQHSTLARIQAQNTAALCALQGELDSLKTLITLNYPNAISLALTELDSKINYALHKHKQSPKDFALFTPTLENIRDSLNNALHFLTFQDRLSLHNALYKRTLWSLSQAYMECFEHAAELSAPHLSTLESHIQALRDALEELQSHH</sequence>
<protein>
    <submittedName>
        <fullName evidence="2">ATP-binding protein</fullName>
    </submittedName>
</protein>
<dbReference type="PANTHER" id="PTHR43681:SF1">
    <property type="entry name" value="SARCALUMENIN"/>
    <property type="match status" value="1"/>
</dbReference>
<reference evidence="2 3" key="1">
    <citation type="submission" date="2019-09" db="EMBL/GenBank/DDBJ databases">
        <title>Draft genome sequence of various Type strains from the CCUG.</title>
        <authorList>
            <person name="Pineiro-Iglesias B."/>
            <person name="Tunovic T."/>
            <person name="Unosson C."/>
            <person name="Inganas E."/>
            <person name="Ohlen M."/>
            <person name="Cardew S."/>
            <person name="Jensie-Markopoulos S."/>
            <person name="Salva-Serra F."/>
            <person name="Jaen-Luchoro D."/>
            <person name="Karlsson R."/>
            <person name="Svensson-Stadler L."/>
            <person name="Chun J."/>
            <person name="Moore E."/>
        </authorList>
    </citation>
    <scope>NUCLEOTIDE SEQUENCE [LARGE SCALE GENOMIC DNA]</scope>
    <source>
        <strain evidence="2 3">CCUG 32756T</strain>
    </source>
</reference>
<feature type="domain" description="Dynamin N-terminal" evidence="1">
    <location>
        <begin position="80"/>
        <end position="232"/>
    </location>
</feature>
<gene>
    <name evidence="2" type="ORF">F4V45_02250</name>
</gene>